<reference evidence="1" key="2">
    <citation type="submission" date="2022-06" db="UniProtKB">
        <authorList>
            <consortium name="EnsemblMetazoa"/>
        </authorList>
    </citation>
    <scope>IDENTIFICATION</scope>
    <source>
        <strain evidence="1">DF5081</strain>
    </source>
</reference>
<dbReference type="PANTHER" id="PTHR38618:SF1">
    <property type="entry name" value="MEIOSIS-TO-MITOSIS TRANSITION ASSOCIATED"/>
    <property type="match status" value="1"/>
</dbReference>
<dbReference type="Proteomes" id="UP000005237">
    <property type="component" value="Unassembled WGS sequence"/>
</dbReference>
<dbReference type="PANTHER" id="PTHR38618">
    <property type="entry name" value="PROTEIN CBG21701-RELATED"/>
    <property type="match status" value="1"/>
</dbReference>
<organism evidence="1 2">
    <name type="scientific">Caenorhabditis japonica</name>
    <dbReference type="NCBI Taxonomy" id="281687"/>
    <lineage>
        <taxon>Eukaryota</taxon>
        <taxon>Metazoa</taxon>
        <taxon>Ecdysozoa</taxon>
        <taxon>Nematoda</taxon>
        <taxon>Chromadorea</taxon>
        <taxon>Rhabditida</taxon>
        <taxon>Rhabditina</taxon>
        <taxon>Rhabditomorpha</taxon>
        <taxon>Rhabditoidea</taxon>
        <taxon>Rhabditidae</taxon>
        <taxon>Peloderinae</taxon>
        <taxon>Caenorhabditis</taxon>
    </lineage>
</organism>
<reference evidence="2" key="1">
    <citation type="submission" date="2010-08" db="EMBL/GenBank/DDBJ databases">
        <authorList>
            <consortium name="Caenorhabditis japonica Sequencing Consortium"/>
            <person name="Wilson R.K."/>
        </authorList>
    </citation>
    <scope>NUCLEOTIDE SEQUENCE [LARGE SCALE GENOMIC DNA]</scope>
    <source>
        <strain evidence="2">DF5081</strain>
    </source>
</reference>
<name>A0A8R1HIE2_CAEJA</name>
<proteinExistence type="predicted"/>
<dbReference type="AlphaFoldDB" id="A0A8R1HIE2"/>
<keyword evidence="2" id="KW-1185">Reference proteome</keyword>
<dbReference type="EnsemblMetazoa" id="CJA02580.1">
    <property type="protein sequence ID" value="CJA02580.1"/>
    <property type="gene ID" value="WBGene00121784"/>
</dbReference>
<protein>
    <submittedName>
        <fullName evidence="1">Uncharacterized protein</fullName>
    </submittedName>
</protein>
<evidence type="ECO:0000313" key="1">
    <source>
        <dbReference type="EnsemblMetazoa" id="CJA02580.1"/>
    </source>
</evidence>
<accession>A0A8R1HIE2</accession>
<evidence type="ECO:0000313" key="2">
    <source>
        <dbReference type="Proteomes" id="UP000005237"/>
    </source>
</evidence>
<sequence>TSLLSGPRETGQCLARFAIKTAVDMPFKTLFELLESLAAENDEFQLSDCMVFATLIEQHGRRNITHRLRTDNCKEYGELEPDLDMQGKLMSSRATLTCSARGQKHVLTQITYMNNASGRIDSTSRNRYIEMEQTVKCINRRVLIAEEQNTLIEYEMEDEMIPLQMGIPPVEDLIEYLRGEDLDDE</sequence>